<dbReference type="AlphaFoldDB" id="A0A8K1C7R5"/>
<dbReference type="EMBL" id="SPLM01000113">
    <property type="protein sequence ID" value="TMW57963.1"/>
    <property type="molecule type" value="Genomic_DNA"/>
</dbReference>
<reference evidence="1" key="1">
    <citation type="submission" date="2019-03" db="EMBL/GenBank/DDBJ databases">
        <title>Long read genome sequence of the mycoparasitic Pythium oligandrum ATCC 38472 isolated from sugarbeet rhizosphere.</title>
        <authorList>
            <person name="Gaulin E."/>
        </authorList>
    </citation>
    <scope>NUCLEOTIDE SEQUENCE</scope>
    <source>
        <strain evidence="1">ATCC 38472_TT</strain>
    </source>
</reference>
<protein>
    <submittedName>
        <fullName evidence="1">Uncharacterized protein</fullName>
    </submittedName>
</protein>
<sequence length="152" mass="17615">MRNRSNERALQALGFFRMKTDNRLQSAFVLLHRLVQHLAAIWKVDSSFCDSLHRVVRDSVSFEDLMVFHRRLKSLVFRDKRVILSMFHTGAGFDEMDLTNVYETKVRDVEASVEASMEDDSKTDTITVQTNERQLVTRIQLGVCSGMVECKR</sequence>
<proteinExistence type="predicted"/>
<name>A0A8K1C7R5_PYTOL</name>
<organism evidence="1 2">
    <name type="scientific">Pythium oligandrum</name>
    <name type="common">Mycoparasitic fungus</name>
    <dbReference type="NCBI Taxonomy" id="41045"/>
    <lineage>
        <taxon>Eukaryota</taxon>
        <taxon>Sar</taxon>
        <taxon>Stramenopiles</taxon>
        <taxon>Oomycota</taxon>
        <taxon>Peronosporomycetes</taxon>
        <taxon>Pythiales</taxon>
        <taxon>Pythiaceae</taxon>
        <taxon>Pythium</taxon>
    </lineage>
</organism>
<keyword evidence="2" id="KW-1185">Reference proteome</keyword>
<accession>A0A8K1C7R5</accession>
<gene>
    <name evidence="1" type="ORF">Poli38472_013437</name>
</gene>
<dbReference type="Proteomes" id="UP000794436">
    <property type="component" value="Unassembled WGS sequence"/>
</dbReference>
<evidence type="ECO:0000313" key="2">
    <source>
        <dbReference type="Proteomes" id="UP000794436"/>
    </source>
</evidence>
<evidence type="ECO:0000313" key="1">
    <source>
        <dbReference type="EMBL" id="TMW57963.1"/>
    </source>
</evidence>
<comment type="caution">
    <text evidence="1">The sequence shown here is derived from an EMBL/GenBank/DDBJ whole genome shotgun (WGS) entry which is preliminary data.</text>
</comment>